<dbReference type="Proteomes" id="UP000005926">
    <property type="component" value="Unassembled WGS sequence"/>
</dbReference>
<dbReference type="RefSeq" id="WP_005606753.1">
    <property type="nucleotide sequence ID" value="NZ_CP102283.1"/>
</dbReference>
<dbReference type="PROSITE" id="PS00486">
    <property type="entry name" value="DNA_MISMATCH_REPAIR_2"/>
    <property type="match status" value="1"/>
</dbReference>
<gene>
    <name evidence="12" type="primary">mutS</name>
    <name evidence="9" type="synonym">mutS2</name>
    <name evidence="9" type="synonym">rqcU</name>
    <name evidence="12" type="ORF">HMPREF0444_0807</name>
</gene>
<dbReference type="eggNOG" id="COG1193">
    <property type="taxonomic scope" value="Bacteria"/>
</dbReference>
<dbReference type="PANTHER" id="PTHR48466">
    <property type="entry name" value="OS10G0509000 PROTEIN-RELATED"/>
    <property type="match status" value="1"/>
</dbReference>
<keyword evidence="13" id="KW-1185">Reference proteome</keyword>
<dbReference type="Pfam" id="PF00488">
    <property type="entry name" value="MutS_V"/>
    <property type="match status" value="1"/>
</dbReference>
<name>C8NFW2_9LACT</name>
<comment type="function">
    <text evidence="9">Endonuclease that is involved in the suppression of homologous recombination and thus may have a key role in the control of bacterial genetic diversity.</text>
</comment>
<keyword evidence="1 9" id="KW-0540">Nuclease</keyword>
<dbReference type="Gene3D" id="3.40.50.300">
    <property type="entry name" value="P-loop containing nucleotide triphosphate hydrolases"/>
    <property type="match status" value="1"/>
</dbReference>
<dbReference type="Gene3D" id="3.30.1370.110">
    <property type="match status" value="1"/>
</dbReference>
<evidence type="ECO:0000256" key="6">
    <source>
        <dbReference type="ARBA" id="ARBA00022840"/>
    </source>
</evidence>
<dbReference type="PANTHER" id="PTHR48466:SF2">
    <property type="entry name" value="OS10G0509000 PROTEIN"/>
    <property type="match status" value="1"/>
</dbReference>
<dbReference type="HAMAP" id="MF_00092">
    <property type="entry name" value="MutS2"/>
    <property type="match status" value="1"/>
</dbReference>
<dbReference type="AlphaFoldDB" id="C8NFW2"/>
<dbReference type="InterPro" id="IPR000432">
    <property type="entry name" value="DNA_mismatch_repair_MutS_C"/>
</dbReference>
<evidence type="ECO:0000313" key="12">
    <source>
        <dbReference type="EMBL" id="EEW37448.1"/>
    </source>
</evidence>
<dbReference type="SUPFAM" id="SSF160443">
    <property type="entry name" value="SMR domain-like"/>
    <property type="match status" value="1"/>
</dbReference>
<dbReference type="SMART" id="SM00534">
    <property type="entry name" value="MUTSac"/>
    <property type="match status" value="1"/>
</dbReference>
<keyword evidence="4 9" id="KW-0255">Endonuclease</keyword>
<evidence type="ECO:0000256" key="2">
    <source>
        <dbReference type="ARBA" id="ARBA00022730"/>
    </source>
</evidence>
<dbReference type="InterPro" id="IPR007696">
    <property type="entry name" value="DNA_mismatch_repair_MutS_core"/>
</dbReference>
<dbReference type="GO" id="GO:0030983">
    <property type="term" value="F:mismatched DNA binding"/>
    <property type="evidence" value="ECO:0007669"/>
    <property type="project" value="InterPro"/>
</dbReference>
<proteinExistence type="inferred from homology"/>
<dbReference type="HOGENOM" id="CLU_011252_2_1_9"/>
<dbReference type="GO" id="GO:0045910">
    <property type="term" value="P:negative regulation of DNA recombination"/>
    <property type="evidence" value="ECO:0007669"/>
    <property type="project" value="InterPro"/>
</dbReference>
<evidence type="ECO:0000256" key="5">
    <source>
        <dbReference type="ARBA" id="ARBA00022801"/>
    </source>
</evidence>
<dbReference type="InterPro" id="IPR027417">
    <property type="entry name" value="P-loop_NTPase"/>
</dbReference>
<comment type="subunit">
    <text evidence="9">Homodimer. Binds to stalled ribosomes, contacting rRNA.</text>
</comment>
<evidence type="ECO:0000256" key="7">
    <source>
        <dbReference type="ARBA" id="ARBA00022884"/>
    </source>
</evidence>
<dbReference type="GO" id="GO:0004519">
    <property type="term" value="F:endonuclease activity"/>
    <property type="evidence" value="ECO:0007669"/>
    <property type="project" value="UniProtKB-UniRule"/>
</dbReference>
<keyword evidence="7 9" id="KW-0694">RNA-binding</keyword>
<organism evidence="12 13">
    <name type="scientific">Granulicatella adiacens ATCC 49175</name>
    <dbReference type="NCBI Taxonomy" id="638301"/>
    <lineage>
        <taxon>Bacteria</taxon>
        <taxon>Bacillati</taxon>
        <taxon>Bacillota</taxon>
        <taxon>Bacilli</taxon>
        <taxon>Lactobacillales</taxon>
        <taxon>Carnobacteriaceae</taxon>
        <taxon>Granulicatella</taxon>
    </lineage>
</organism>
<keyword evidence="8 9" id="KW-0238">DNA-binding</keyword>
<comment type="similarity">
    <text evidence="9">Belongs to the DNA mismatch repair MutS family. MutS2 subfamily.</text>
</comment>
<dbReference type="EC" id="3.6.4.-" evidence="9"/>
<dbReference type="InterPro" id="IPR005747">
    <property type="entry name" value="MutS2"/>
</dbReference>
<dbReference type="GO" id="GO:0072344">
    <property type="term" value="P:rescue of stalled ribosome"/>
    <property type="evidence" value="ECO:0007669"/>
    <property type="project" value="UniProtKB-UniRule"/>
</dbReference>
<dbReference type="EMBL" id="ACKZ01000016">
    <property type="protein sequence ID" value="EEW37448.1"/>
    <property type="molecule type" value="Genomic_DNA"/>
</dbReference>
<dbReference type="STRING" id="638301.HMPREF0444_0807"/>
<keyword evidence="6 9" id="KW-0067">ATP-binding</keyword>
<evidence type="ECO:0000256" key="1">
    <source>
        <dbReference type="ARBA" id="ARBA00022722"/>
    </source>
</evidence>
<dbReference type="GO" id="GO:0140664">
    <property type="term" value="F:ATP-dependent DNA damage sensor activity"/>
    <property type="evidence" value="ECO:0007669"/>
    <property type="project" value="InterPro"/>
</dbReference>
<dbReference type="GO" id="GO:0006298">
    <property type="term" value="P:mismatch repair"/>
    <property type="evidence" value="ECO:0007669"/>
    <property type="project" value="InterPro"/>
</dbReference>
<dbReference type="InterPro" id="IPR036063">
    <property type="entry name" value="Smr_dom_sf"/>
</dbReference>
<dbReference type="Pfam" id="PF20297">
    <property type="entry name" value="MSSS"/>
    <property type="match status" value="1"/>
</dbReference>
<evidence type="ECO:0000256" key="4">
    <source>
        <dbReference type="ARBA" id="ARBA00022759"/>
    </source>
</evidence>
<dbReference type="SMART" id="SM00533">
    <property type="entry name" value="MUTSd"/>
    <property type="match status" value="1"/>
</dbReference>
<protein>
    <recommendedName>
        <fullName evidence="9">Endonuclease MutS2</fullName>
        <ecNumber evidence="9">3.1.-.-</ecNumber>
    </recommendedName>
    <alternativeName>
        <fullName evidence="9">Ribosome-associated protein quality control-upstream factor</fullName>
        <shortName evidence="9">RQC-upstream factor</shortName>
        <shortName evidence="9">RqcU</shortName>
        <ecNumber evidence="9">3.6.4.-</ecNumber>
    </alternativeName>
</protein>
<dbReference type="NCBIfam" id="TIGR01069">
    <property type="entry name" value="mutS2"/>
    <property type="match status" value="1"/>
</dbReference>
<keyword evidence="10" id="KW-0175">Coiled coil</keyword>
<sequence length="785" mass="88646">MNSKIEKVLEFDKIRAQLAEYATSEKGKQMIKELPIEVEEKAIQNKIEETADGVELLRLKQGIPIPRLKDISFALKRLELEAGLNGRELSDILRVLTTTHEVERFFEKVEEEEIALKRVPRLVEKLESIPEVTKELEASIREDGYVLDSASPNLHGIRVGIQKTEQEIRRQMDQYLTGKNAQYLSDTIITIRNDRYVLPVKAEYKSVFGGTVHDQSGTGQTLFMEPQAVVNLNNKLREYQVQEKREVERILWELSQKLMPYTNSLHQNHYVLARLDVVNAKALYANEINATEPIIDRQNHVALWKAWHPLLDREKAVSNDIILGEEYQAIVITGPNTGGKTILLKTVGVIQLMAQMGLYIPAGENSRVGIFTEIFADIGDEQSIEQNLSTFSSHMSNIVSILKQINDKSLLLIDEIGSGTDPQEGSSLAIAILDYIASKQSYVIASTHYPELKAYGYDRPKTINASMEFDGDTLQPTYQLLLGIPGRSNAFDISKRLGLPSIIIDQARGLLSEEDQDLNAMISDLEQKRRRAQRDADKMRHQLELSTQLLEDLQKETEQFKANKARLLEEAKERANSLIEQSKDDADKILSEIRELQLRSKQTTVKEHEMIEKKTALTDLKHEQALKKNKVLRKVKAKKALQVGQSVEVLSFGQRGTLVEKVSDEEWVVQMGIIKMKIAIEDLAPIAETQEAKQQVIVKSARSSHVSSELDLRGKRYEEAMKDLELYLDAAILANYPRVTIIHGRGTGAIQQGVHKVLRSHRSVASFEFAPMNTGGNGATIVTFK</sequence>
<reference evidence="12 13" key="1">
    <citation type="submission" date="2009-08" db="EMBL/GenBank/DDBJ databases">
        <authorList>
            <person name="Muzny D."/>
            <person name="Qin X."/>
            <person name="Deng J."/>
            <person name="Jiang H."/>
            <person name="Liu Y."/>
            <person name="Qu J."/>
            <person name="Song X.-Z."/>
            <person name="Zhang L."/>
            <person name="Thornton R."/>
            <person name="Coyle M."/>
            <person name="Francisco L."/>
            <person name="Jackson L."/>
            <person name="Javaid M."/>
            <person name="Korchina V."/>
            <person name="Kovar C."/>
            <person name="Mata R."/>
            <person name="Mathew T."/>
            <person name="Ngo R."/>
            <person name="Nguyen L."/>
            <person name="Nguyen N."/>
            <person name="Okwuonu G."/>
            <person name="Ongeri F."/>
            <person name="Pham C."/>
            <person name="Simmons D."/>
            <person name="Wilczek-Boney K."/>
            <person name="Hale W."/>
            <person name="Jakkamsetti A."/>
            <person name="Pham P."/>
            <person name="Ruth R."/>
            <person name="San Lucas F."/>
            <person name="Warren J."/>
            <person name="Zhang J."/>
            <person name="Zhao Z."/>
            <person name="Zhou C."/>
            <person name="Zhu D."/>
            <person name="Lee S."/>
            <person name="Bess C."/>
            <person name="Blankenburg K."/>
            <person name="Forbes L."/>
            <person name="Fu Q."/>
            <person name="Gubbala S."/>
            <person name="Hirani K."/>
            <person name="Jayaseelan J.C."/>
            <person name="Lara F."/>
            <person name="Munidasa M."/>
            <person name="Palculict T."/>
            <person name="Patil S."/>
            <person name="Pu L.-L."/>
            <person name="Saada N."/>
            <person name="Tang L."/>
            <person name="Weissenberger G."/>
            <person name="Zhu Y."/>
            <person name="Hemphill L."/>
            <person name="Shang Y."/>
            <person name="Youmans B."/>
            <person name="Ayvaz T."/>
            <person name="Ross M."/>
            <person name="Santibanez J."/>
            <person name="Aqrawi P."/>
            <person name="Gross S."/>
            <person name="Joshi V."/>
            <person name="Fowler G."/>
            <person name="Nazareth L."/>
            <person name="Reid J."/>
            <person name="Worley K."/>
            <person name="Petrosino J."/>
            <person name="Highlander S."/>
            <person name="Gibbs R."/>
        </authorList>
    </citation>
    <scope>NUCLEOTIDE SEQUENCE [LARGE SCALE GENOMIC DNA]</scope>
    <source>
        <strain evidence="12 13">ATCC 49175</strain>
    </source>
</reference>
<dbReference type="GO" id="GO:0016887">
    <property type="term" value="F:ATP hydrolysis activity"/>
    <property type="evidence" value="ECO:0007669"/>
    <property type="project" value="InterPro"/>
</dbReference>
<dbReference type="GeneID" id="78412854"/>
<dbReference type="InterPro" id="IPR046893">
    <property type="entry name" value="MSSS"/>
</dbReference>
<dbReference type="SUPFAM" id="SSF52540">
    <property type="entry name" value="P-loop containing nucleoside triphosphate hydrolases"/>
    <property type="match status" value="1"/>
</dbReference>
<dbReference type="GO" id="GO:0019843">
    <property type="term" value="F:rRNA binding"/>
    <property type="evidence" value="ECO:0007669"/>
    <property type="project" value="UniProtKB-UniRule"/>
</dbReference>
<evidence type="ECO:0000256" key="9">
    <source>
        <dbReference type="HAMAP-Rule" id="MF_00092"/>
    </source>
</evidence>
<keyword evidence="5 9" id="KW-0378">Hydrolase</keyword>
<dbReference type="GO" id="GO:0005524">
    <property type="term" value="F:ATP binding"/>
    <property type="evidence" value="ECO:0007669"/>
    <property type="project" value="UniProtKB-UniRule"/>
</dbReference>
<dbReference type="EC" id="3.1.-.-" evidence="9"/>
<dbReference type="SUPFAM" id="SSF48334">
    <property type="entry name" value="DNA repair protein MutS, domain III"/>
    <property type="match status" value="1"/>
</dbReference>
<evidence type="ECO:0000313" key="13">
    <source>
        <dbReference type="Proteomes" id="UP000005926"/>
    </source>
</evidence>
<dbReference type="GO" id="GO:0043023">
    <property type="term" value="F:ribosomal large subunit binding"/>
    <property type="evidence" value="ECO:0007669"/>
    <property type="project" value="UniProtKB-UniRule"/>
</dbReference>
<evidence type="ECO:0000256" key="8">
    <source>
        <dbReference type="ARBA" id="ARBA00023125"/>
    </source>
</evidence>
<dbReference type="InterPro" id="IPR002625">
    <property type="entry name" value="Smr_dom"/>
</dbReference>
<evidence type="ECO:0000256" key="10">
    <source>
        <dbReference type="SAM" id="Coils"/>
    </source>
</evidence>
<keyword evidence="2 9" id="KW-0699">rRNA-binding</keyword>
<evidence type="ECO:0000256" key="3">
    <source>
        <dbReference type="ARBA" id="ARBA00022741"/>
    </source>
</evidence>
<dbReference type="InterPro" id="IPR045076">
    <property type="entry name" value="MutS"/>
</dbReference>
<dbReference type="InterPro" id="IPR036187">
    <property type="entry name" value="DNA_mismatch_repair_MutS_sf"/>
</dbReference>
<keyword evidence="3 9" id="KW-0547">Nucleotide-binding</keyword>
<feature type="domain" description="Smr" evidence="11">
    <location>
        <begin position="710"/>
        <end position="785"/>
    </location>
</feature>
<comment type="caution">
    <text evidence="12">The sequence shown here is derived from an EMBL/GenBank/DDBJ whole genome shotgun (WGS) entry which is preliminary data.</text>
</comment>
<feature type="binding site" evidence="9">
    <location>
        <begin position="334"/>
        <end position="341"/>
    </location>
    <ligand>
        <name>ATP</name>
        <dbReference type="ChEBI" id="CHEBI:30616"/>
    </ligand>
</feature>
<dbReference type="PIRSF" id="PIRSF005814">
    <property type="entry name" value="MutS_YshD"/>
    <property type="match status" value="1"/>
</dbReference>
<dbReference type="FunFam" id="3.40.50.300:FF:000830">
    <property type="entry name" value="Endonuclease MutS2"/>
    <property type="match status" value="1"/>
</dbReference>
<dbReference type="CDD" id="cd03280">
    <property type="entry name" value="ABC_MutS2"/>
    <property type="match status" value="1"/>
</dbReference>
<accession>C8NFW2</accession>
<evidence type="ECO:0000259" key="11">
    <source>
        <dbReference type="PROSITE" id="PS50828"/>
    </source>
</evidence>
<dbReference type="Pfam" id="PF01713">
    <property type="entry name" value="Smr"/>
    <property type="match status" value="1"/>
</dbReference>
<comment type="function">
    <text evidence="9">Acts as a ribosome collision sensor, splitting the ribosome into its 2 subunits. Detects stalled/collided 70S ribosomes which it binds and splits by an ATP-hydrolysis driven conformational change. Acts upstream of the ribosome quality control system (RQC), a ribosome-associated complex that mediates the extraction of incompletely synthesized nascent chains from stalled ribosomes and their subsequent degradation. Probably generates substrates for RQC.</text>
</comment>
<dbReference type="SMART" id="SM00463">
    <property type="entry name" value="SMR"/>
    <property type="match status" value="1"/>
</dbReference>
<feature type="coiled-coil region" evidence="10">
    <location>
        <begin position="511"/>
        <end position="599"/>
    </location>
</feature>
<dbReference type="PROSITE" id="PS50828">
    <property type="entry name" value="SMR"/>
    <property type="match status" value="1"/>
</dbReference>